<feature type="domain" description="Orc1-like AAA ATPase" evidence="2">
    <location>
        <begin position="40"/>
        <end position="165"/>
    </location>
</feature>
<comment type="caution">
    <text evidence="4">The sequence shown here is derived from an EMBL/GenBank/DDBJ whole genome shotgun (WGS) entry which is preliminary data.</text>
</comment>
<dbReference type="Proteomes" id="UP001500063">
    <property type="component" value="Unassembled WGS sequence"/>
</dbReference>
<dbReference type="InterPro" id="IPR011990">
    <property type="entry name" value="TPR-like_helical_dom_sf"/>
</dbReference>
<dbReference type="Gene3D" id="3.40.50.300">
    <property type="entry name" value="P-loop containing nucleotide triphosphate hydrolases"/>
    <property type="match status" value="1"/>
</dbReference>
<dbReference type="RefSeq" id="WP_344124490.1">
    <property type="nucleotide sequence ID" value="NZ_BAAABW010000043.1"/>
</dbReference>
<proteinExistence type="predicted"/>
<dbReference type="SUPFAM" id="SSF48452">
    <property type="entry name" value="TPR-like"/>
    <property type="match status" value="1"/>
</dbReference>
<dbReference type="Gene3D" id="1.25.40.10">
    <property type="entry name" value="Tetratricopeptide repeat domain"/>
    <property type="match status" value="1"/>
</dbReference>
<dbReference type="InterPro" id="IPR027417">
    <property type="entry name" value="P-loop_NTPase"/>
</dbReference>
<protein>
    <submittedName>
        <fullName evidence="4">Uncharacterized protein</fullName>
    </submittedName>
</protein>
<dbReference type="PRINTS" id="PR00364">
    <property type="entry name" value="DISEASERSIST"/>
</dbReference>
<dbReference type="PANTHER" id="PTHR47691:SF3">
    <property type="entry name" value="HTH-TYPE TRANSCRIPTIONAL REGULATOR RV0890C-RELATED"/>
    <property type="match status" value="1"/>
</dbReference>
<feature type="compositionally biased region" description="Pro residues" evidence="1">
    <location>
        <begin position="1"/>
        <end position="13"/>
    </location>
</feature>
<reference evidence="4 5" key="1">
    <citation type="journal article" date="2019" name="Int. J. Syst. Evol. Microbiol.">
        <title>The Global Catalogue of Microorganisms (GCM) 10K type strain sequencing project: providing services to taxonomists for standard genome sequencing and annotation.</title>
        <authorList>
            <consortium name="The Broad Institute Genomics Platform"/>
            <consortium name="The Broad Institute Genome Sequencing Center for Infectious Disease"/>
            <person name="Wu L."/>
            <person name="Ma J."/>
        </authorList>
    </citation>
    <scope>NUCLEOTIDE SEQUENCE [LARGE SCALE GENOMIC DNA]</scope>
    <source>
        <strain evidence="4 5">JCM 4565</strain>
    </source>
</reference>
<dbReference type="SUPFAM" id="SSF52540">
    <property type="entry name" value="P-loop containing nucleoside triphosphate hydrolases"/>
    <property type="match status" value="1"/>
</dbReference>
<evidence type="ECO:0000259" key="3">
    <source>
        <dbReference type="Pfam" id="PF25872"/>
    </source>
</evidence>
<dbReference type="PANTHER" id="PTHR47691">
    <property type="entry name" value="REGULATOR-RELATED"/>
    <property type="match status" value="1"/>
</dbReference>
<gene>
    <name evidence="4" type="ORF">GCM10010319_70080</name>
</gene>
<evidence type="ECO:0000313" key="4">
    <source>
        <dbReference type="EMBL" id="GAA0381628.1"/>
    </source>
</evidence>
<organism evidence="4 5">
    <name type="scientific">Streptomyces blastmyceticus</name>
    <dbReference type="NCBI Taxonomy" id="68180"/>
    <lineage>
        <taxon>Bacteria</taxon>
        <taxon>Bacillati</taxon>
        <taxon>Actinomycetota</taxon>
        <taxon>Actinomycetes</taxon>
        <taxon>Kitasatosporales</taxon>
        <taxon>Streptomycetaceae</taxon>
        <taxon>Streptomyces</taxon>
    </lineage>
</organism>
<feature type="region of interest" description="Disordered" evidence="1">
    <location>
        <begin position="1"/>
        <end position="37"/>
    </location>
</feature>
<evidence type="ECO:0000259" key="2">
    <source>
        <dbReference type="Pfam" id="PF13191"/>
    </source>
</evidence>
<dbReference type="Pfam" id="PF25872">
    <property type="entry name" value="HTH_77"/>
    <property type="match status" value="1"/>
</dbReference>
<keyword evidence="5" id="KW-1185">Reference proteome</keyword>
<dbReference type="Pfam" id="PF13191">
    <property type="entry name" value="AAA_16"/>
    <property type="match status" value="1"/>
</dbReference>
<dbReference type="InterPro" id="IPR058852">
    <property type="entry name" value="HTH_77"/>
</dbReference>
<evidence type="ECO:0000256" key="1">
    <source>
        <dbReference type="SAM" id="MobiDB-lite"/>
    </source>
</evidence>
<accession>A0ABN0Y340</accession>
<feature type="region of interest" description="Disordered" evidence="1">
    <location>
        <begin position="710"/>
        <end position="741"/>
    </location>
</feature>
<evidence type="ECO:0000313" key="5">
    <source>
        <dbReference type="Proteomes" id="UP001500063"/>
    </source>
</evidence>
<name>A0ABN0Y340_9ACTN</name>
<dbReference type="EMBL" id="BAAABW010000043">
    <property type="protein sequence ID" value="GAA0381628.1"/>
    <property type="molecule type" value="Genomic_DNA"/>
</dbReference>
<dbReference type="InterPro" id="IPR041664">
    <property type="entry name" value="AAA_16"/>
</dbReference>
<sequence length="741" mass="79968">MPPLSGSPLPGTPSPGSHGAAAPGCHRPGPPGNLPAEPSRFIGRGRELDALAAQVERARLVTVTGVGGVGKTRLALRLATALQDRFCDGAWLAGLTSLTDPALLDHTVAEALGLTDHTDRPPRASLLEQLAERRLLLVLDGCEQLTEACAALVHALLRRAPGLRILVASRRPLGIAGEQVFPLPPLSDPEAAELFEDRAGSWLRGGEEERTAAEELCRRLDGIPLALELAAARLGPLSVAQVLERVDDRFRLLAGGVRSALPRHQTLRTAIGWSHELCTPAERLLWARLTVFAGLFDLEAAEYVCSGPELPAEGLLDVLAELVAQSVVVREDTPLGPRYRLLDPVRMYGAGWLDALADGERMRRRHRDWYMGLVTWCELDWFSPRQAEVAARIEAELPNLRIALEYSLEEKGEAHIGQYLAATLWFYWVGCGRLAEGRHWLDRALEAEADNEETRLKTLWVLGHVAVLQGDPARAVGALAECRETAEHSGHARGLAYAEHRAGALALVSDDLPRAEELLRSALARFQEIGELNSNVLMGQVELAMAVAFQGDPAGAVRLCEEVRDVCADHGERRSLAYALYVLGFAAWSGGDTAGARPLLEECLAVDHAFHDLVGAVLAVELLALVTLDEGGAEEAAVLQGAAGRLWRSVGLPLFGSRHFNAPHALCERRLREVLGTRRYEECVREGARLDLDAVVARCGPRAERVPVQGTRAAAPAAGVRRPETREPAGSPAVEAGETTG</sequence>
<feature type="domain" description="Winged helix-turn-helix" evidence="3">
    <location>
        <begin position="282"/>
        <end position="350"/>
    </location>
</feature>